<dbReference type="PANTHER" id="PTHR30363:SF51">
    <property type="entry name" value="HTH-TYPE TRANSCRIPTIONAL REPRESSOR GLCR"/>
    <property type="match status" value="1"/>
</dbReference>
<dbReference type="RefSeq" id="WP_124564473.1">
    <property type="nucleotide sequence ID" value="NZ_JARRRY010000006.1"/>
</dbReference>
<dbReference type="GO" id="GO:0003677">
    <property type="term" value="F:DNA binding"/>
    <property type="evidence" value="ECO:0007669"/>
    <property type="project" value="UniProtKB-KW"/>
</dbReference>
<keyword evidence="2" id="KW-0804">Transcription</keyword>
<dbReference type="InterPro" id="IPR037171">
    <property type="entry name" value="NagB/RpiA_transferase-like"/>
</dbReference>
<dbReference type="SMART" id="SM01134">
    <property type="entry name" value="DeoRC"/>
    <property type="match status" value="1"/>
</dbReference>
<proteinExistence type="predicted"/>
<dbReference type="InterPro" id="IPR036390">
    <property type="entry name" value="WH_DNA-bd_sf"/>
</dbReference>
<dbReference type="SUPFAM" id="SSF100950">
    <property type="entry name" value="NagB/RpiA/CoA transferase-like"/>
    <property type="match status" value="1"/>
</dbReference>
<dbReference type="Gene3D" id="1.10.10.10">
    <property type="entry name" value="Winged helix-like DNA-binding domain superfamily/Winged helix DNA-binding domain"/>
    <property type="match status" value="1"/>
</dbReference>
<reference evidence="4 5" key="1">
    <citation type="submission" date="2023-04" db="EMBL/GenBank/DDBJ databases">
        <title>Ectobacillus antri isolated from activated sludge.</title>
        <authorList>
            <person name="Yan P."/>
            <person name="Liu X."/>
        </authorList>
    </citation>
    <scope>NUCLEOTIDE SEQUENCE [LARGE SCALE GENOMIC DNA]</scope>
    <source>
        <strain evidence="4 5">C18H</strain>
    </source>
</reference>
<dbReference type="InterPro" id="IPR036388">
    <property type="entry name" value="WH-like_DNA-bd_sf"/>
</dbReference>
<evidence type="ECO:0000259" key="3">
    <source>
        <dbReference type="PROSITE" id="PS51000"/>
    </source>
</evidence>
<evidence type="ECO:0000256" key="1">
    <source>
        <dbReference type="ARBA" id="ARBA00023015"/>
    </source>
</evidence>
<sequence length="252" mass="28155">MLQADRLAEVKRILQLQGEMSLEEMMKLFGVSRDTARRDAVKLSEDGDVLRVKRGVALRSPRSYRDRPATPAKEAIAKTACALIQDYDTLIFDTSTTIELVARLMGNRPVSVITNSIDVMNVLSEYRDVELYVTGGKLHAYHRNFVGPGAAEEMQKYSANKLFIGACAITTKGLTSPDEQEAHVKKSMIQAAQQVIVVTEHTKFEKAFLHNVCSLKEIDIIITDKVPSEEILEHLQGIQLLIAKGEGDYEEY</sequence>
<keyword evidence="1" id="KW-0805">Transcription regulation</keyword>
<dbReference type="PANTHER" id="PTHR30363">
    <property type="entry name" value="HTH-TYPE TRANSCRIPTIONAL REGULATOR SRLR-RELATED"/>
    <property type="match status" value="1"/>
</dbReference>
<gene>
    <name evidence="4" type="ORF">P6P90_11480</name>
</gene>
<evidence type="ECO:0000256" key="2">
    <source>
        <dbReference type="ARBA" id="ARBA00023163"/>
    </source>
</evidence>
<feature type="domain" description="HTH deoR-type" evidence="3">
    <location>
        <begin position="3"/>
        <end position="58"/>
    </location>
</feature>
<protein>
    <submittedName>
        <fullName evidence="4">DeoR/GlpR family DNA-binding transcription regulator</fullName>
    </submittedName>
</protein>
<accession>A0ABT6H5G7</accession>
<dbReference type="Gene3D" id="3.40.50.1360">
    <property type="match status" value="1"/>
</dbReference>
<dbReference type="EMBL" id="JARULN010000010">
    <property type="protein sequence ID" value="MDG5754589.1"/>
    <property type="molecule type" value="Genomic_DNA"/>
</dbReference>
<dbReference type="Pfam" id="PF08220">
    <property type="entry name" value="HTH_DeoR"/>
    <property type="match status" value="1"/>
</dbReference>
<keyword evidence="4" id="KW-0238">DNA-binding</keyword>
<dbReference type="Proteomes" id="UP001218246">
    <property type="component" value="Unassembled WGS sequence"/>
</dbReference>
<evidence type="ECO:0000313" key="4">
    <source>
        <dbReference type="EMBL" id="MDG5754589.1"/>
    </source>
</evidence>
<dbReference type="SUPFAM" id="SSF46785">
    <property type="entry name" value="Winged helix' DNA-binding domain"/>
    <property type="match status" value="1"/>
</dbReference>
<dbReference type="InterPro" id="IPR014036">
    <property type="entry name" value="DeoR-like_C"/>
</dbReference>
<name>A0ABT6H5G7_9BACI</name>
<dbReference type="InterPro" id="IPR001034">
    <property type="entry name" value="DeoR_HTH"/>
</dbReference>
<dbReference type="Pfam" id="PF00455">
    <property type="entry name" value="DeoRC"/>
    <property type="match status" value="1"/>
</dbReference>
<evidence type="ECO:0000313" key="5">
    <source>
        <dbReference type="Proteomes" id="UP001218246"/>
    </source>
</evidence>
<dbReference type="PROSITE" id="PS51000">
    <property type="entry name" value="HTH_DEOR_2"/>
    <property type="match status" value="1"/>
</dbReference>
<comment type="caution">
    <text evidence="4">The sequence shown here is derived from an EMBL/GenBank/DDBJ whole genome shotgun (WGS) entry which is preliminary data.</text>
</comment>
<dbReference type="SMART" id="SM00420">
    <property type="entry name" value="HTH_DEOR"/>
    <property type="match status" value="1"/>
</dbReference>
<dbReference type="InterPro" id="IPR050313">
    <property type="entry name" value="Carb_Metab_HTH_regulators"/>
</dbReference>
<organism evidence="4 5">
    <name type="scientific">Ectobacillus antri</name>
    <dbReference type="NCBI Taxonomy" id="2486280"/>
    <lineage>
        <taxon>Bacteria</taxon>
        <taxon>Bacillati</taxon>
        <taxon>Bacillota</taxon>
        <taxon>Bacilli</taxon>
        <taxon>Bacillales</taxon>
        <taxon>Bacillaceae</taxon>
        <taxon>Ectobacillus</taxon>
    </lineage>
</organism>
<keyword evidence="5" id="KW-1185">Reference proteome</keyword>